<reference evidence="7 8" key="1">
    <citation type="submission" date="2017-05" db="EMBL/GenBank/DDBJ databases">
        <title>The Genome Sequence of Tsuchiyaea wingfieldii DSM 27421.</title>
        <authorList>
            <person name="Cuomo C."/>
            <person name="Passer A."/>
            <person name="Billmyre B."/>
            <person name="Heitman J."/>
        </authorList>
    </citation>
    <scope>NUCLEOTIDE SEQUENCE [LARGE SCALE GENOMIC DNA]</scope>
    <source>
        <strain evidence="7 8">DSM 27421</strain>
    </source>
</reference>
<evidence type="ECO:0000256" key="5">
    <source>
        <dbReference type="SAM" id="MobiDB-lite"/>
    </source>
</evidence>
<dbReference type="AlphaFoldDB" id="A0A5D3B3J6"/>
<evidence type="ECO:0000256" key="2">
    <source>
        <dbReference type="ARBA" id="ARBA00022692"/>
    </source>
</evidence>
<dbReference type="InterPro" id="IPR051694">
    <property type="entry name" value="Immunoregulatory_rcpt-like"/>
</dbReference>
<feature type="region of interest" description="Disordered" evidence="5">
    <location>
        <begin position="390"/>
        <end position="581"/>
    </location>
</feature>
<evidence type="ECO:0000313" key="8">
    <source>
        <dbReference type="Proteomes" id="UP000322245"/>
    </source>
</evidence>
<sequence length="581" mass="61491">MNITLDDTSPQFQYFSSGNTWYYNHSDPATDLYYKKTFASTHTDGDYVSLTFNGTAITIYGARRTNHGAYSTQLDGGSTTLQIGYLADVKFQVPIFSAKSLSSDDEHTIILKNLPSQTSVSGTNNTEWWLDIDFAVITTSTQGKVWTTTYDDSSPAMKYIGSGWNHNLRTGTNYFNRTAYITQTVGDSVSLDFNGSSVQLFGGIYSDHGNYSVSLDGAKAASYNGTFFNLQSGVSLYQASGLDEGPHSVQLTNLGQGPKGKFLDIDYIVVNSTVDPALSGSNSTEGDSTSTSTASPAFGNSSSSMTSGAIAGAVVGGIVGLALVVVLAWFLFRRNKSAPGRAESPYFKPGRLDSRMDLNGDEVKPFMSNDPHAPRAHPGAAAGAYYTTLAPHTPANNSHSYPLGPLGREDHEERTPFLNGIPAPPPSNALSYARSDVPPNGAGSPPLPSSEGANNSSSGQSSKSAGVSPPYTAHPPSQTQPQSPPSSLNTNPNPNPHPAPASSHQTSSPGADLPNPHQPYASPTSGDARHSQASLGRMYVPGREQDIGPLGAGFDEEPKSEGVLPPDYSQATEPLPGQRRV</sequence>
<dbReference type="EMBL" id="NIDF01000016">
    <property type="protein sequence ID" value="TYJ57091.1"/>
    <property type="molecule type" value="Genomic_DNA"/>
</dbReference>
<feature type="region of interest" description="Disordered" evidence="5">
    <location>
        <begin position="278"/>
        <end position="300"/>
    </location>
</feature>
<keyword evidence="4 6" id="KW-0472">Membrane</keyword>
<organism evidence="7 8">
    <name type="scientific">Cryptococcus floricola</name>
    <dbReference type="NCBI Taxonomy" id="2591691"/>
    <lineage>
        <taxon>Eukaryota</taxon>
        <taxon>Fungi</taxon>
        <taxon>Dikarya</taxon>
        <taxon>Basidiomycota</taxon>
        <taxon>Agaricomycotina</taxon>
        <taxon>Tremellomycetes</taxon>
        <taxon>Tremellales</taxon>
        <taxon>Cryptococcaceae</taxon>
        <taxon>Cryptococcus</taxon>
    </lineage>
</organism>
<proteinExistence type="predicted"/>
<dbReference type="Proteomes" id="UP000322245">
    <property type="component" value="Unassembled WGS sequence"/>
</dbReference>
<name>A0A5D3B3J6_9TREE</name>
<keyword evidence="2 6" id="KW-0812">Transmembrane</keyword>
<dbReference type="PANTHER" id="PTHR15549">
    <property type="entry name" value="PAIRED IMMUNOGLOBULIN-LIKE TYPE 2 RECEPTOR"/>
    <property type="match status" value="1"/>
</dbReference>
<comment type="subcellular location">
    <subcellularLocation>
        <location evidence="1">Membrane</location>
        <topology evidence="1">Single-pass membrane protein</topology>
    </subcellularLocation>
</comment>
<evidence type="ECO:0008006" key="9">
    <source>
        <dbReference type="Google" id="ProtNLM"/>
    </source>
</evidence>
<dbReference type="GO" id="GO:0016020">
    <property type="term" value="C:membrane"/>
    <property type="evidence" value="ECO:0007669"/>
    <property type="project" value="UniProtKB-SubCell"/>
</dbReference>
<accession>A0A5D3B3J6</accession>
<dbReference type="PANTHER" id="PTHR15549:SF26">
    <property type="entry name" value="AXIAL BUDDING PATTERN PROTEIN 2-RELATED"/>
    <property type="match status" value="1"/>
</dbReference>
<keyword evidence="8" id="KW-1185">Reference proteome</keyword>
<feature type="transmembrane region" description="Helical" evidence="6">
    <location>
        <begin position="309"/>
        <end position="332"/>
    </location>
</feature>
<gene>
    <name evidence="7" type="ORF">B9479_002192</name>
</gene>
<keyword evidence="3 6" id="KW-1133">Transmembrane helix</keyword>
<evidence type="ECO:0000256" key="6">
    <source>
        <dbReference type="SAM" id="Phobius"/>
    </source>
</evidence>
<evidence type="ECO:0000256" key="3">
    <source>
        <dbReference type="ARBA" id="ARBA00022989"/>
    </source>
</evidence>
<comment type="caution">
    <text evidence="7">The sequence shown here is derived from an EMBL/GenBank/DDBJ whole genome shotgun (WGS) entry which is preliminary data.</text>
</comment>
<dbReference type="Gene3D" id="2.60.120.260">
    <property type="entry name" value="Galactose-binding domain-like"/>
    <property type="match status" value="2"/>
</dbReference>
<protein>
    <recommendedName>
        <fullName evidence="9">Transmembrane protein</fullName>
    </recommendedName>
</protein>
<feature type="compositionally biased region" description="Low complexity" evidence="5">
    <location>
        <begin position="449"/>
        <end position="492"/>
    </location>
</feature>
<evidence type="ECO:0000313" key="7">
    <source>
        <dbReference type="EMBL" id="TYJ57091.1"/>
    </source>
</evidence>
<evidence type="ECO:0000256" key="1">
    <source>
        <dbReference type="ARBA" id="ARBA00004167"/>
    </source>
</evidence>
<dbReference type="GO" id="GO:0071944">
    <property type="term" value="C:cell periphery"/>
    <property type="evidence" value="ECO:0007669"/>
    <property type="project" value="UniProtKB-ARBA"/>
</dbReference>
<evidence type="ECO:0000256" key="4">
    <source>
        <dbReference type="ARBA" id="ARBA00023136"/>
    </source>
</evidence>